<evidence type="ECO:0000313" key="2">
    <source>
        <dbReference type="EMBL" id="KAH3686096.1"/>
    </source>
</evidence>
<gene>
    <name evidence="2" type="ORF">WICPIJ_002933</name>
</gene>
<proteinExistence type="predicted"/>
<comment type="caution">
    <text evidence="2">The sequence shown here is derived from an EMBL/GenBank/DDBJ whole genome shotgun (WGS) entry which is preliminary data.</text>
</comment>
<keyword evidence="3" id="KW-1185">Reference proteome</keyword>
<reference evidence="2" key="1">
    <citation type="journal article" date="2021" name="Open Biol.">
        <title>Shared evolutionary footprints suggest mitochondrial oxidative damage underlies multiple complex I losses in fungi.</title>
        <authorList>
            <person name="Schikora-Tamarit M.A."/>
            <person name="Marcet-Houben M."/>
            <person name="Nosek J."/>
            <person name="Gabaldon T."/>
        </authorList>
    </citation>
    <scope>NUCLEOTIDE SEQUENCE</scope>
    <source>
        <strain evidence="2">CBS2887</strain>
    </source>
</reference>
<protein>
    <submittedName>
        <fullName evidence="2">Uncharacterized protein</fullName>
    </submittedName>
</protein>
<reference evidence="2" key="2">
    <citation type="submission" date="2021-01" db="EMBL/GenBank/DDBJ databases">
        <authorList>
            <person name="Schikora-Tamarit M.A."/>
        </authorList>
    </citation>
    <scope>NUCLEOTIDE SEQUENCE</scope>
    <source>
        <strain evidence="2">CBS2887</strain>
    </source>
</reference>
<organism evidence="2 3">
    <name type="scientific">Wickerhamomyces pijperi</name>
    <name type="common">Yeast</name>
    <name type="synonym">Pichia pijperi</name>
    <dbReference type="NCBI Taxonomy" id="599730"/>
    <lineage>
        <taxon>Eukaryota</taxon>
        <taxon>Fungi</taxon>
        <taxon>Dikarya</taxon>
        <taxon>Ascomycota</taxon>
        <taxon>Saccharomycotina</taxon>
        <taxon>Saccharomycetes</taxon>
        <taxon>Phaffomycetales</taxon>
        <taxon>Wickerhamomycetaceae</taxon>
        <taxon>Wickerhamomyces</taxon>
    </lineage>
</organism>
<dbReference type="AlphaFoldDB" id="A0A9P8Q8V0"/>
<accession>A0A9P8Q8V0</accession>
<dbReference type="Proteomes" id="UP000774326">
    <property type="component" value="Unassembled WGS sequence"/>
</dbReference>
<feature type="compositionally biased region" description="Acidic residues" evidence="1">
    <location>
        <begin position="25"/>
        <end position="34"/>
    </location>
</feature>
<name>A0A9P8Q8V0_WICPI</name>
<sequence>MLLERAWVLPVVETQDVGLVWTTTEENDNTDNDQPDNKENLQRGEPELGLTVVFHSGKVQHNNQGQHDDDPDPDWHFVGPVFNNNGGSGDFRTNQDQEGVNVDSSSGKPE</sequence>
<evidence type="ECO:0000256" key="1">
    <source>
        <dbReference type="SAM" id="MobiDB-lite"/>
    </source>
</evidence>
<feature type="compositionally biased region" description="Polar residues" evidence="1">
    <location>
        <begin position="91"/>
        <end position="110"/>
    </location>
</feature>
<dbReference type="EMBL" id="JAEUBG010001654">
    <property type="protein sequence ID" value="KAH3686096.1"/>
    <property type="molecule type" value="Genomic_DNA"/>
</dbReference>
<feature type="region of interest" description="Disordered" evidence="1">
    <location>
        <begin position="20"/>
        <end position="110"/>
    </location>
</feature>
<feature type="compositionally biased region" description="Basic and acidic residues" evidence="1">
    <location>
        <begin position="35"/>
        <end position="46"/>
    </location>
</feature>
<evidence type="ECO:0000313" key="3">
    <source>
        <dbReference type="Proteomes" id="UP000774326"/>
    </source>
</evidence>